<dbReference type="InterPro" id="IPR020846">
    <property type="entry name" value="MFS_dom"/>
</dbReference>
<evidence type="ECO:0000313" key="7">
    <source>
        <dbReference type="EMBL" id="QAB19080.1"/>
    </source>
</evidence>
<proteinExistence type="predicted"/>
<dbReference type="Pfam" id="PF07690">
    <property type="entry name" value="MFS_1"/>
    <property type="match status" value="1"/>
</dbReference>
<feature type="transmembrane region" description="Helical" evidence="5">
    <location>
        <begin position="270"/>
        <end position="287"/>
    </location>
</feature>
<dbReference type="PANTHER" id="PTHR23523">
    <property type="match status" value="1"/>
</dbReference>
<feature type="transmembrane region" description="Helical" evidence="5">
    <location>
        <begin position="68"/>
        <end position="85"/>
    </location>
</feature>
<dbReference type="Gene3D" id="1.20.1250.20">
    <property type="entry name" value="MFS general substrate transporter like domains"/>
    <property type="match status" value="1"/>
</dbReference>
<feature type="transmembrane region" description="Helical" evidence="5">
    <location>
        <begin position="229"/>
        <end position="250"/>
    </location>
</feature>
<name>A0ABX5QJI7_9MICO</name>
<feature type="transmembrane region" description="Helical" evidence="5">
    <location>
        <begin position="319"/>
        <end position="338"/>
    </location>
</feature>
<evidence type="ECO:0000256" key="1">
    <source>
        <dbReference type="ARBA" id="ARBA00004651"/>
    </source>
</evidence>
<evidence type="ECO:0000256" key="4">
    <source>
        <dbReference type="ARBA" id="ARBA00023136"/>
    </source>
</evidence>
<protein>
    <submittedName>
        <fullName evidence="7">MFS transporter</fullName>
    </submittedName>
</protein>
<feature type="transmembrane region" description="Helical" evidence="5">
    <location>
        <begin position="35"/>
        <end position="56"/>
    </location>
</feature>
<feature type="transmembrane region" description="Helical" evidence="5">
    <location>
        <begin position="359"/>
        <end position="378"/>
    </location>
</feature>
<evidence type="ECO:0000256" key="3">
    <source>
        <dbReference type="ARBA" id="ARBA00022989"/>
    </source>
</evidence>
<dbReference type="PANTHER" id="PTHR23523:SF2">
    <property type="entry name" value="2-NITROIMIDAZOLE TRANSPORTER"/>
    <property type="match status" value="1"/>
</dbReference>
<dbReference type="EMBL" id="CP035037">
    <property type="protein sequence ID" value="QAB19080.1"/>
    <property type="molecule type" value="Genomic_DNA"/>
</dbReference>
<dbReference type="Proteomes" id="UP000285768">
    <property type="component" value="Chromosome"/>
</dbReference>
<feature type="transmembrane region" description="Helical" evidence="5">
    <location>
        <begin position="122"/>
        <end position="148"/>
    </location>
</feature>
<dbReference type="PROSITE" id="PS50850">
    <property type="entry name" value="MFS"/>
    <property type="match status" value="1"/>
</dbReference>
<keyword evidence="2 5" id="KW-0812">Transmembrane</keyword>
<feature type="transmembrane region" description="Helical" evidence="5">
    <location>
        <begin position="160"/>
        <end position="182"/>
    </location>
</feature>
<reference evidence="7 8" key="1">
    <citation type="submission" date="2019-01" db="EMBL/GenBank/DDBJ databases">
        <title>Leucobacter muris sp. nov. isolated from the nose of a laboratory mouse.</title>
        <authorList>
            <person name="Benga L."/>
            <person name="Sproeer C."/>
            <person name="Schumann P."/>
            <person name="Verbarg S."/>
            <person name="Bunk B."/>
            <person name="Engelhardt E."/>
            <person name="Benten P.M."/>
            <person name="Sager M."/>
        </authorList>
    </citation>
    <scope>NUCLEOTIDE SEQUENCE [LARGE SCALE GENOMIC DNA]</scope>
    <source>
        <strain evidence="7 8">DSM 101948</strain>
    </source>
</reference>
<keyword evidence="8" id="KW-1185">Reference proteome</keyword>
<feature type="transmembrane region" description="Helical" evidence="5">
    <location>
        <begin position="384"/>
        <end position="403"/>
    </location>
</feature>
<keyword evidence="3 5" id="KW-1133">Transmembrane helix</keyword>
<comment type="subcellular location">
    <subcellularLocation>
        <location evidence="1">Cell membrane</location>
        <topology evidence="1">Multi-pass membrane protein</topology>
    </subcellularLocation>
</comment>
<evidence type="ECO:0000259" key="6">
    <source>
        <dbReference type="PROSITE" id="PS50850"/>
    </source>
</evidence>
<feature type="domain" description="Major facilitator superfamily (MFS) profile" evidence="6">
    <location>
        <begin position="1"/>
        <end position="407"/>
    </location>
</feature>
<dbReference type="InterPro" id="IPR036259">
    <property type="entry name" value="MFS_trans_sf"/>
</dbReference>
<accession>A0ABX5QJI7</accession>
<sequence>MLFVAVCLVAINMRMTITGVGPLLEDIAADQGVSPASLGLLASIPLLAWAVVSPLAQGLAARIGLNPAVGWSLVVLTIGTVWRSLPGSLSNLWLGTALVGAALAIANVLLPATIKRDFGRRVPLVMGIYSTLLSGAAAIGAGMVAPIAHAALGEGEPVGWRIALLATGVMALPALVVWIWAARSRRGLALRRAAETGAASGAADPEPRPSVAPAPAPSRLGSRIWRDPVAWSIAVYMGTQSSTFYVWATWLAPIDLSRGADPVTAGFNVMVYHVCGMLGSLAGPFVSRGAMRRILPPLLPILAGIGAIGLIFAPAALPLWLVICGLSSGCSLTVTLTFMAQRSADAATAAATSGMSQSVGYLLAAVGPVLFGALYGATGSWVPPLFVLLTGITLQLGAGLLLSRERMVFEPRRPRG</sequence>
<evidence type="ECO:0000256" key="5">
    <source>
        <dbReference type="SAM" id="Phobius"/>
    </source>
</evidence>
<dbReference type="InterPro" id="IPR052524">
    <property type="entry name" value="MFS_Cyanate_Porter"/>
</dbReference>
<organism evidence="7 8">
    <name type="scientific">Leucobacter muris</name>
    <dbReference type="NCBI Taxonomy" id="1935379"/>
    <lineage>
        <taxon>Bacteria</taxon>
        <taxon>Bacillati</taxon>
        <taxon>Actinomycetota</taxon>
        <taxon>Actinomycetes</taxon>
        <taxon>Micrococcales</taxon>
        <taxon>Microbacteriaceae</taxon>
        <taxon>Leucobacter</taxon>
    </lineage>
</organism>
<feature type="transmembrane region" description="Helical" evidence="5">
    <location>
        <begin position="294"/>
        <end position="313"/>
    </location>
</feature>
<keyword evidence="4 5" id="KW-0472">Membrane</keyword>
<dbReference type="InterPro" id="IPR011701">
    <property type="entry name" value="MFS"/>
</dbReference>
<feature type="transmembrane region" description="Helical" evidence="5">
    <location>
        <begin position="91"/>
        <end position="110"/>
    </location>
</feature>
<evidence type="ECO:0000313" key="8">
    <source>
        <dbReference type="Proteomes" id="UP000285768"/>
    </source>
</evidence>
<dbReference type="SUPFAM" id="SSF103473">
    <property type="entry name" value="MFS general substrate transporter"/>
    <property type="match status" value="1"/>
</dbReference>
<gene>
    <name evidence="7" type="ORF">Leucomu_01075</name>
</gene>
<evidence type="ECO:0000256" key="2">
    <source>
        <dbReference type="ARBA" id="ARBA00022692"/>
    </source>
</evidence>